<dbReference type="GO" id="GO:0016757">
    <property type="term" value="F:glycosyltransferase activity"/>
    <property type="evidence" value="ECO:0007669"/>
    <property type="project" value="UniProtKB-KW"/>
</dbReference>
<dbReference type="AlphaFoldDB" id="A0AAD8N592"/>
<evidence type="ECO:0000313" key="5">
    <source>
        <dbReference type="Proteomes" id="UP001237642"/>
    </source>
</evidence>
<feature type="domain" description="Glycosyl transferase family 1" evidence="3">
    <location>
        <begin position="370"/>
        <end position="504"/>
    </location>
</feature>
<dbReference type="SUPFAM" id="SSF53756">
    <property type="entry name" value="UDP-Glycosyltransferase/glycogen phosphorylase"/>
    <property type="match status" value="1"/>
</dbReference>
<dbReference type="InterPro" id="IPR001296">
    <property type="entry name" value="Glyco_trans_1"/>
</dbReference>
<keyword evidence="2" id="KW-0812">Transmembrane</keyword>
<evidence type="ECO:0000259" key="3">
    <source>
        <dbReference type="Pfam" id="PF00534"/>
    </source>
</evidence>
<dbReference type="Gene3D" id="3.40.50.2000">
    <property type="entry name" value="Glycogen Phosphorylase B"/>
    <property type="match status" value="1"/>
</dbReference>
<feature type="transmembrane region" description="Helical" evidence="2">
    <location>
        <begin position="76"/>
        <end position="96"/>
    </location>
</feature>
<dbReference type="Proteomes" id="UP001237642">
    <property type="component" value="Unassembled WGS sequence"/>
</dbReference>
<reference evidence="4" key="1">
    <citation type="submission" date="2023-02" db="EMBL/GenBank/DDBJ databases">
        <title>Genome of toxic invasive species Heracleum sosnowskyi carries increased number of genes despite the absence of recent whole-genome duplications.</title>
        <authorList>
            <person name="Schelkunov M."/>
            <person name="Shtratnikova V."/>
            <person name="Makarenko M."/>
            <person name="Klepikova A."/>
            <person name="Omelchenko D."/>
            <person name="Novikova G."/>
            <person name="Obukhova E."/>
            <person name="Bogdanov V."/>
            <person name="Penin A."/>
            <person name="Logacheva M."/>
        </authorList>
    </citation>
    <scope>NUCLEOTIDE SEQUENCE</scope>
    <source>
        <strain evidence="4">Hsosn_3</strain>
        <tissue evidence="4">Leaf</tissue>
    </source>
</reference>
<dbReference type="PANTHER" id="PTHR46635:SF2">
    <property type="entry name" value="GLYCOSYL TRANSFERASE FAMILY 1 DOMAIN-CONTAINING PROTEIN"/>
    <property type="match status" value="1"/>
</dbReference>
<accession>A0AAD8N592</accession>
<evidence type="ECO:0000256" key="2">
    <source>
        <dbReference type="SAM" id="Phobius"/>
    </source>
</evidence>
<proteinExistence type="predicted"/>
<dbReference type="Pfam" id="PF00534">
    <property type="entry name" value="Glycos_transf_1"/>
    <property type="match status" value="1"/>
</dbReference>
<name>A0AAD8N592_9APIA</name>
<organism evidence="4 5">
    <name type="scientific">Heracleum sosnowskyi</name>
    <dbReference type="NCBI Taxonomy" id="360622"/>
    <lineage>
        <taxon>Eukaryota</taxon>
        <taxon>Viridiplantae</taxon>
        <taxon>Streptophyta</taxon>
        <taxon>Embryophyta</taxon>
        <taxon>Tracheophyta</taxon>
        <taxon>Spermatophyta</taxon>
        <taxon>Magnoliopsida</taxon>
        <taxon>eudicotyledons</taxon>
        <taxon>Gunneridae</taxon>
        <taxon>Pentapetalae</taxon>
        <taxon>asterids</taxon>
        <taxon>campanulids</taxon>
        <taxon>Apiales</taxon>
        <taxon>Apiaceae</taxon>
        <taxon>Apioideae</taxon>
        <taxon>apioid superclade</taxon>
        <taxon>Tordylieae</taxon>
        <taxon>Tordyliinae</taxon>
        <taxon>Heracleum</taxon>
    </lineage>
</organism>
<dbReference type="PANTHER" id="PTHR46635">
    <property type="entry name" value="GLYCOSYL TRANSFERASE FAMILY 1 PROTEIN"/>
    <property type="match status" value="1"/>
</dbReference>
<sequence>MIRSTVSPEIVSSSDENAAGVLGFRSIRDRFRFKRNSTDRGVTDRKTTSLPDRQWRRSQNRSLLRRCLLFPFRCRSLLYCCVLFAVFAFAMASMVLQTSIMTVFMQGNERGRAVRTSLKFGSSLEFVPWRIEKQMELGRGIEWLRNQPRVVVRPPKLAIILGHMKIDSSTLMLFTVLKNLRGLGYMLKIYATEDGEARFIWDKMGVQVLDLGPQNYGRIDWTRFEGIIVDSLEANISSLMQEPFCSVPLIWIIQDATLANRLSVYEDMGWEHLISYWKNAFSRADVVVFPDFSLPMLYSVLDTGNFFVIPASPVDVWAAESYSRTHSRSQLRQDKGYGKEDMLVLIVGSSFFYKELSWDYAVSMHNIGPLLSKYARVEDNGAQFKFVFLCGNSSDGYNDALQDIASHMGLRPGSVRHYGLDDDVNGLLLMVDIVLYGSSQDEQSFPPLLTRAMSFGIPVIAPDYPVIKKYVIDGVHAMIFAKHKPDAIMTSFSLLISKGKLSKYAHAIASSGRLVARNMLASECIIRYAKLLENVLAFPSDARLPDQVSQLEQGAWEWDMFQKEIEAGDRIDLDSKTSYTTNSGVLFNLEEEMTNLFPGKNFSGNESDIIGDDVLSQLDWDILTEMDSSEEVQRLESEELEERSEKDYGVWDELYRNVRRAEKNSKPNERDEGELERTGQPVCIYEIYNGAGAWPFLHHGSLYRGLSLSTRARRSRSDDVDAVRRLPLLNDTYYRDILCEIGGMFAIANSVDNIHRRPWIGYQSWRASGKKVSLSPDAEKALEETIQENPKGDVIYFWARMDIDDGLIGSNAMLTFWSMCDVLNGGNCSTAFDDAFRRMYGLPSHVEALPPMPEDGGHWSALHSWVMPTPSFVEFVMFSRMFADSLDLSNKISSKTSQCFLGVSVVEKRHCYCRVLEILVNVWAYHSGRKMVYINPETGLLEEQHPVEQRKPFMWAKYFNITLLKSMDEDLAEAADDGDHPSKMWLWPLTGEVYWQGVYEREREERYRLKMDKKRKTKEKLLERMKYGYKQKSLGG</sequence>
<dbReference type="EMBL" id="JAUIZM010000002">
    <property type="protein sequence ID" value="KAK1396542.1"/>
    <property type="molecule type" value="Genomic_DNA"/>
</dbReference>
<keyword evidence="2" id="KW-0472">Membrane</keyword>
<protein>
    <submittedName>
        <fullName evidence="4">Colanic acid biosynthesis glycosyltransferase</fullName>
    </submittedName>
</protein>
<gene>
    <name evidence="4" type="ORF">POM88_006405</name>
</gene>
<keyword evidence="1" id="KW-0808">Transferase</keyword>
<comment type="caution">
    <text evidence="4">The sequence shown here is derived from an EMBL/GenBank/DDBJ whole genome shotgun (WGS) entry which is preliminary data.</text>
</comment>
<keyword evidence="2" id="KW-1133">Transmembrane helix</keyword>
<evidence type="ECO:0000313" key="4">
    <source>
        <dbReference type="EMBL" id="KAK1396542.1"/>
    </source>
</evidence>
<keyword evidence="5" id="KW-1185">Reference proteome</keyword>
<evidence type="ECO:0000256" key="1">
    <source>
        <dbReference type="ARBA" id="ARBA00022676"/>
    </source>
</evidence>
<reference evidence="4" key="2">
    <citation type="submission" date="2023-05" db="EMBL/GenBank/DDBJ databases">
        <authorList>
            <person name="Schelkunov M.I."/>
        </authorList>
    </citation>
    <scope>NUCLEOTIDE SEQUENCE</scope>
    <source>
        <strain evidence="4">Hsosn_3</strain>
        <tissue evidence="4">Leaf</tissue>
    </source>
</reference>
<keyword evidence="1" id="KW-0328">Glycosyltransferase</keyword>